<name>A0A2K8UD50_9GAMM</name>
<reference evidence="2 3" key="1">
    <citation type="submission" date="2017-03" db="EMBL/GenBank/DDBJ databases">
        <title>Complete genome sequence of Candidatus 'Thiodictyon syntrophicum' sp. nov. strain Cad16T, a photolithoautotroph purple sulfur bacterium isolated from an alpine meromictic lake.</title>
        <authorList>
            <person name="Luedin S.M."/>
            <person name="Pothier J.F."/>
            <person name="Danza F."/>
            <person name="Storelli N."/>
            <person name="Wittwer M."/>
            <person name="Tonolla M."/>
        </authorList>
    </citation>
    <scope>NUCLEOTIDE SEQUENCE [LARGE SCALE GENOMIC DNA]</scope>
    <source>
        <strain evidence="2 3">Cad16T</strain>
    </source>
</reference>
<dbReference type="OrthoDB" id="6399948at2"/>
<evidence type="ECO:0000259" key="1">
    <source>
        <dbReference type="Pfam" id="PF19935"/>
    </source>
</evidence>
<dbReference type="EMBL" id="CP020370">
    <property type="protein sequence ID" value="AUB83011.1"/>
    <property type="molecule type" value="Genomic_DNA"/>
</dbReference>
<dbReference type="Proteomes" id="UP000232638">
    <property type="component" value="Chromosome"/>
</dbReference>
<sequence length="170" mass="19069">MAKGETSKSTQVPAALQGHYDEIITLTDEFCKQHLNKEYRDLCRLLTAKLCRKRPSPLVTGKPQTWACGIVYAMGRVNFLFDKSQKPYMRADDLCSHFGLSASTGSAKSTAIMKILNSGQADPEWTLPSQLANNPMAWFIRVNGFLMDARQAPREVQEEAFRLGLIPYLP</sequence>
<accession>A0A2K8UD50</accession>
<dbReference type="KEGG" id="tsy:THSYN_20070"/>
<evidence type="ECO:0000313" key="2">
    <source>
        <dbReference type="EMBL" id="AUB83011.1"/>
    </source>
</evidence>
<feature type="domain" description="DUF6398" evidence="1">
    <location>
        <begin position="22"/>
        <end position="127"/>
    </location>
</feature>
<evidence type="ECO:0000313" key="3">
    <source>
        <dbReference type="Proteomes" id="UP000232638"/>
    </source>
</evidence>
<proteinExistence type="predicted"/>
<dbReference type="AlphaFoldDB" id="A0A2K8UD50"/>
<dbReference type="InterPro" id="IPR045651">
    <property type="entry name" value="DUF6398"/>
</dbReference>
<gene>
    <name evidence="2" type="ORF">THSYN_20070</name>
</gene>
<keyword evidence="3" id="KW-1185">Reference proteome</keyword>
<dbReference type="Pfam" id="PF19935">
    <property type="entry name" value="DUF6398"/>
    <property type="match status" value="1"/>
</dbReference>
<organism evidence="2 3">
    <name type="scientific">Candidatus Thiodictyon syntrophicum</name>
    <dbReference type="NCBI Taxonomy" id="1166950"/>
    <lineage>
        <taxon>Bacteria</taxon>
        <taxon>Pseudomonadati</taxon>
        <taxon>Pseudomonadota</taxon>
        <taxon>Gammaproteobacteria</taxon>
        <taxon>Chromatiales</taxon>
        <taxon>Chromatiaceae</taxon>
        <taxon>Thiodictyon</taxon>
    </lineage>
</organism>
<protein>
    <recommendedName>
        <fullName evidence="1">DUF6398 domain-containing protein</fullName>
    </recommendedName>
</protein>